<reference evidence="1" key="1">
    <citation type="journal article" date="2022" name="Plant J.">
        <title>Strategies of tolerance reflected in two North American maple genomes.</title>
        <authorList>
            <person name="McEvoy S.L."/>
            <person name="Sezen U.U."/>
            <person name="Trouern-Trend A."/>
            <person name="McMahon S.M."/>
            <person name="Schaberg P.G."/>
            <person name="Yang J."/>
            <person name="Wegrzyn J.L."/>
            <person name="Swenson N.G."/>
        </authorList>
    </citation>
    <scope>NUCLEOTIDE SEQUENCE</scope>
    <source>
        <strain evidence="1">NS2018</strain>
    </source>
</reference>
<accession>A0AA39SYD0</accession>
<organism evidence="1 2">
    <name type="scientific">Acer saccharum</name>
    <name type="common">Sugar maple</name>
    <dbReference type="NCBI Taxonomy" id="4024"/>
    <lineage>
        <taxon>Eukaryota</taxon>
        <taxon>Viridiplantae</taxon>
        <taxon>Streptophyta</taxon>
        <taxon>Embryophyta</taxon>
        <taxon>Tracheophyta</taxon>
        <taxon>Spermatophyta</taxon>
        <taxon>Magnoliopsida</taxon>
        <taxon>eudicotyledons</taxon>
        <taxon>Gunneridae</taxon>
        <taxon>Pentapetalae</taxon>
        <taxon>rosids</taxon>
        <taxon>malvids</taxon>
        <taxon>Sapindales</taxon>
        <taxon>Sapindaceae</taxon>
        <taxon>Hippocastanoideae</taxon>
        <taxon>Acereae</taxon>
        <taxon>Acer</taxon>
    </lineage>
</organism>
<reference evidence="1" key="2">
    <citation type="submission" date="2023-06" db="EMBL/GenBank/DDBJ databases">
        <authorList>
            <person name="Swenson N.G."/>
            <person name="Wegrzyn J.L."/>
            <person name="Mcevoy S.L."/>
        </authorList>
    </citation>
    <scope>NUCLEOTIDE SEQUENCE</scope>
    <source>
        <strain evidence="1">NS2018</strain>
        <tissue evidence="1">Leaf</tissue>
    </source>
</reference>
<dbReference type="Proteomes" id="UP001168877">
    <property type="component" value="Unassembled WGS sequence"/>
</dbReference>
<evidence type="ECO:0000313" key="1">
    <source>
        <dbReference type="EMBL" id="KAK0607456.1"/>
    </source>
</evidence>
<dbReference type="AlphaFoldDB" id="A0AA39SYD0"/>
<name>A0AA39SYD0_ACESA</name>
<gene>
    <name evidence="1" type="ORF">LWI29_015366</name>
</gene>
<protein>
    <submittedName>
        <fullName evidence="1">Uncharacterized protein</fullName>
    </submittedName>
</protein>
<comment type="caution">
    <text evidence="1">The sequence shown here is derived from an EMBL/GenBank/DDBJ whole genome shotgun (WGS) entry which is preliminary data.</text>
</comment>
<evidence type="ECO:0000313" key="2">
    <source>
        <dbReference type="Proteomes" id="UP001168877"/>
    </source>
</evidence>
<proteinExistence type="predicted"/>
<dbReference type="EMBL" id="JAUESC010000001">
    <property type="protein sequence ID" value="KAK0607456.1"/>
    <property type="molecule type" value="Genomic_DNA"/>
</dbReference>
<sequence>MRSHRCQTSGAQLGDQRWWPCAGVDQRTTSGTPLGVLRRCAALDDRRWWTSAQPTTLNPTSNHARGTKEEVLGLTHQIKNRDGNDSRFMGLVKTLALNSLSILEKTDGGPRVKDIKQLIDCNKLTDVCSQFQNSNKQCNDSRKVKSLAIKSTYSKLWKDKGNRRVSSNRDGIEKLLRLEMPKVIGWLAVDPASFKFISKVCIARRNLDESEEGLDEVNEEGVRRDVFGSKVEEVGDVGSMHDRPIKRIGRKKNLLVKSHGMITRLSKATTLDLNQDFRKENLVPEEMKASCNLKEEIAKV</sequence>
<keyword evidence="2" id="KW-1185">Reference proteome</keyword>